<dbReference type="InterPro" id="IPR003594">
    <property type="entry name" value="HATPase_dom"/>
</dbReference>
<keyword evidence="11 14" id="KW-1133">Transmembrane helix</keyword>
<evidence type="ECO:0000256" key="2">
    <source>
        <dbReference type="ARBA" id="ARBA00004651"/>
    </source>
</evidence>
<dbReference type="InterPro" id="IPR004358">
    <property type="entry name" value="Sig_transdc_His_kin-like_C"/>
</dbReference>
<evidence type="ECO:0000256" key="11">
    <source>
        <dbReference type="ARBA" id="ARBA00022989"/>
    </source>
</evidence>
<evidence type="ECO:0000256" key="5">
    <source>
        <dbReference type="ARBA" id="ARBA00022553"/>
    </source>
</evidence>
<evidence type="ECO:0000256" key="9">
    <source>
        <dbReference type="ARBA" id="ARBA00022777"/>
    </source>
</evidence>
<dbReference type="InterPro" id="IPR005467">
    <property type="entry name" value="His_kinase_dom"/>
</dbReference>
<evidence type="ECO:0000256" key="13">
    <source>
        <dbReference type="ARBA" id="ARBA00023136"/>
    </source>
</evidence>
<evidence type="ECO:0000256" key="4">
    <source>
        <dbReference type="ARBA" id="ARBA00022475"/>
    </source>
</evidence>
<dbReference type="PROSITE" id="PS50885">
    <property type="entry name" value="HAMP"/>
    <property type="match status" value="1"/>
</dbReference>
<dbReference type="SMART" id="SM00387">
    <property type="entry name" value="HATPase_c"/>
    <property type="match status" value="1"/>
</dbReference>
<keyword evidence="18" id="KW-1185">Reference proteome</keyword>
<evidence type="ECO:0000256" key="1">
    <source>
        <dbReference type="ARBA" id="ARBA00000085"/>
    </source>
</evidence>
<dbReference type="InterPro" id="IPR036097">
    <property type="entry name" value="HisK_dim/P_sf"/>
</dbReference>
<keyword evidence="6" id="KW-0808">Transferase</keyword>
<dbReference type="PRINTS" id="PR00344">
    <property type="entry name" value="BCTRLSENSOR"/>
</dbReference>
<evidence type="ECO:0000256" key="6">
    <source>
        <dbReference type="ARBA" id="ARBA00022679"/>
    </source>
</evidence>
<dbReference type="PROSITE" id="PS50109">
    <property type="entry name" value="HIS_KIN"/>
    <property type="match status" value="1"/>
</dbReference>
<name>A0A2U3QGH4_9BACT</name>
<gene>
    <name evidence="17" type="ORF">NBG4_260011</name>
</gene>
<dbReference type="Gene3D" id="6.10.340.10">
    <property type="match status" value="1"/>
</dbReference>
<keyword evidence="5" id="KW-0597">Phosphoprotein</keyword>
<keyword evidence="4" id="KW-1003">Cell membrane</keyword>
<evidence type="ECO:0000256" key="10">
    <source>
        <dbReference type="ARBA" id="ARBA00022840"/>
    </source>
</evidence>
<accession>A0A2U3QGH4</accession>
<dbReference type="CDD" id="cd06225">
    <property type="entry name" value="HAMP"/>
    <property type="match status" value="1"/>
</dbReference>
<keyword evidence="7 14" id="KW-0812">Transmembrane</keyword>
<evidence type="ECO:0000259" key="16">
    <source>
        <dbReference type="PROSITE" id="PS50885"/>
    </source>
</evidence>
<evidence type="ECO:0000259" key="15">
    <source>
        <dbReference type="PROSITE" id="PS50109"/>
    </source>
</evidence>
<proteinExistence type="predicted"/>
<dbReference type="OrthoDB" id="9781147at2"/>
<organism evidence="17 18">
    <name type="scientific">Candidatus Sulfobium mesophilum</name>
    <dbReference type="NCBI Taxonomy" id="2016548"/>
    <lineage>
        <taxon>Bacteria</taxon>
        <taxon>Pseudomonadati</taxon>
        <taxon>Nitrospirota</taxon>
        <taxon>Nitrospiria</taxon>
        <taxon>Nitrospirales</taxon>
        <taxon>Nitrospiraceae</taxon>
        <taxon>Candidatus Sulfobium</taxon>
    </lineage>
</organism>
<evidence type="ECO:0000256" key="14">
    <source>
        <dbReference type="SAM" id="Phobius"/>
    </source>
</evidence>
<dbReference type="Gene3D" id="3.30.565.10">
    <property type="entry name" value="Histidine kinase-like ATPase, C-terminal domain"/>
    <property type="match status" value="1"/>
</dbReference>
<dbReference type="Gene3D" id="1.10.287.130">
    <property type="match status" value="1"/>
</dbReference>
<keyword evidence="9" id="KW-0418">Kinase</keyword>
<dbReference type="EMBL" id="OUUY01000071">
    <property type="protein sequence ID" value="SPQ00516.1"/>
    <property type="molecule type" value="Genomic_DNA"/>
</dbReference>
<dbReference type="Pfam" id="PF00672">
    <property type="entry name" value="HAMP"/>
    <property type="match status" value="1"/>
</dbReference>
<keyword evidence="12" id="KW-0902">Two-component regulatory system</keyword>
<feature type="transmembrane region" description="Helical" evidence="14">
    <location>
        <begin position="25"/>
        <end position="44"/>
    </location>
</feature>
<dbReference type="GO" id="GO:0005886">
    <property type="term" value="C:plasma membrane"/>
    <property type="evidence" value="ECO:0007669"/>
    <property type="project" value="UniProtKB-SubCell"/>
</dbReference>
<evidence type="ECO:0000313" key="17">
    <source>
        <dbReference type="EMBL" id="SPQ00516.1"/>
    </source>
</evidence>
<dbReference type="InterPro" id="IPR050398">
    <property type="entry name" value="HssS/ArlS-like"/>
</dbReference>
<dbReference type="InterPro" id="IPR003661">
    <property type="entry name" value="HisK_dim/P_dom"/>
</dbReference>
<dbReference type="GO" id="GO:0005524">
    <property type="term" value="F:ATP binding"/>
    <property type="evidence" value="ECO:0007669"/>
    <property type="project" value="UniProtKB-KW"/>
</dbReference>
<evidence type="ECO:0000256" key="7">
    <source>
        <dbReference type="ARBA" id="ARBA00022692"/>
    </source>
</evidence>
<dbReference type="SMART" id="SM00388">
    <property type="entry name" value="HisKA"/>
    <property type="match status" value="1"/>
</dbReference>
<dbReference type="CDD" id="cd00082">
    <property type="entry name" value="HisKA"/>
    <property type="match status" value="1"/>
</dbReference>
<dbReference type="Proteomes" id="UP000245125">
    <property type="component" value="Unassembled WGS sequence"/>
</dbReference>
<dbReference type="GO" id="GO:0000155">
    <property type="term" value="F:phosphorelay sensor kinase activity"/>
    <property type="evidence" value="ECO:0007669"/>
    <property type="project" value="InterPro"/>
</dbReference>
<evidence type="ECO:0000313" key="18">
    <source>
        <dbReference type="Proteomes" id="UP000245125"/>
    </source>
</evidence>
<dbReference type="InterPro" id="IPR003660">
    <property type="entry name" value="HAMP_dom"/>
</dbReference>
<dbReference type="SUPFAM" id="SSF47384">
    <property type="entry name" value="Homodimeric domain of signal transducing histidine kinase"/>
    <property type="match status" value="1"/>
</dbReference>
<dbReference type="SUPFAM" id="SSF55874">
    <property type="entry name" value="ATPase domain of HSP90 chaperone/DNA topoisomerase II/histidine kinase"/>
    <property type="match status" value="1"/>
</dbReference>
<dbReference type="AlphaFoldDB" id="A0A2U3QGH4"/>
<evidence type="ECO:0000256" key="3">
    <source>
        <dbReference type="ARBA" id="ARBA00012438"/>
    </source>
</evidence>
<dbReference type="PANTHER" id="PTHR45528:SF1">
    <property type="entry name" value="SENSOR HISTIDINE KINASE CPXA"/>
    <property type="match status" value="1"/>
</dbReference>
<dbReference type="EC" id="2.7.13.3" evidence="3"/>
<protein>
    <recommendedName>
        <fullName evidence="3">histidine kinase</fullName>
        <ecNumber evidence="3">2.7.13.3</ecNumber>
    </recommendedName>
</protein>
<dbReference type="PANTHER" id="PTHR45528">
    <property type="entry name" value="SENSOR HISTIDINE KINASE CPXA"/>
    <property type="match status" value="1"/>
</dbReference>
<sequence>MQTTPQTVKQIVKDYFLKLPLNQKLVAMMLLLSISLTSVFVILYSQTEKAMYRELENQTAELSKAIQVGVEEVTSSGATDEKRLQNYLQKLNTRGVKELSIISNSDKIISSTNPKNIGKWLTTKKKELIFKAQLGEPVTGEGHSYNVIIPVIAGEKHYGYIHLTINTEDFSTFMRKRLLQRIAAASLVFGVGILFIVYMAKRYTRPIEKVVEAARMVAGGDLDQELITERKDEIGELTDSFNFMIRKLREERELEERVRKAEHLAGIGQFSTSIAHEIKNPLNFISLSIDHIKERYKPVEGDRDTFESLISNIKKEIQRVSGFAESFLQYGKPLELNLQKTDIGLLIEDVIGLVLAKAQKEGIDIVKEFESFAELSVDSEFIKTCLYNVILNAFQAMPEGGRLTIRTNKTGEKFSIIVSDTGIGISEEKAGRIFDPFFTTKGEGLGLGLALTKRIIEEHKGKVDFRSVVGKGSTITMILPMEKEG</sequence>
<evidence type="ECO:0000256" key="12">
    <source>
        <dbReference type="ARBA" id="ARBA00023012"/>
    </source>
</evidence>
<feature type="transmembrane region" description="Helical" evidence="14">
    <location>
        <begin position="182"/>
        <end position="200"/>
    </location>
</feature>
<dbReference type="Pfam" id="PF02518">
    <property type="entry name" value="HATPase_c"/>
    <property type="match status" value="1"/>
</dbReference>
<keyword evidence="13 14" id="KW-0472">Membrane</keyword>
<dbReference type="InterPro" id="IPR036890">
    <property type="entry name" value="HATPase_C_sf"/>
</dbReference>
<dbReference type="Pfam" id="PF00512">
    <property type="entry name" value="HisKA"/>
    <property type="match status" value="1"/>
</dbReference>
<comment type="catalytic activity">
    <reaction evidence="1">
        <text>ATP + protein L-histidine = ADP + protein N-phospho-L-histidine.</text>
        <dbReference type="EC" id="2.7.13.3"/>
    </reaction>
</comment>
<feature type="domain" description="Histidine kinase" evidence="15">
    <location>
        <begin position="273"/>
        <end position="483"/>
    </location>
</feature>
<keyword evidence="10" id="KW-0067">ATP-binding</keyword>
<evidence type="ECO:0000256" key="8">
    <source>
        <dbReference type="ARBA" id="ARBA00022741"/>
    </source>
</evidence>
<reference evidence="18" key="1">
    <citation type="submission" date="2018-03" db="EMBL/GenBank/DDBJ databases">
        <authorList>
            <person name="Zecchin S."/>
        </authorList>
    </citation>
    <scope>NUCLEOTIDE SEQUENCE [LARGE SCALE GENOMIC DNA]</scope>
</reference>
<feature type="domain" description="HAMP" evidence="16">
    <location>
        <begin position="201"/>
        <end position="253"/>
    </location>
</feature>
<dbReference type="SMART" id="SM00304">
    <property type="entry name" value="HAMP"/>
    <property type="match status" value="1"/>
</dbReference>
<dbReference type="SUPFAM" id="SSF158472">
    <property type="entry name" value="HAMP domain-like"/>
    <property type="match status" value="1"/>
</dbReference>
<keyword evidence="8" id="KW-0547">Nucleotide-binding</keyword>
<comment type="subcellular location">
    <subcellularLocation>
        <location evidence="2">Cell membrane</location>
        <topology evidence="2">Multi-pass membrane protein</topology>
    </subcellularLocation>
</comment>